<comment type="subunit">
    <text evidence="3 11">Homodimer.</text>
</comment>
<evidence type="ECO:0000313" key="13">
    <source>
        <dbReference type="Proteomes" id="UP000665020"/>
    </source>
</evidence>
<evidence type="ECO:0000256" key="4">
    <source>
        <dbReference type="ARBA" id="ARBA00012984"/>
    </source>
</evidence>
<evidence type="ECO:0000256" key="6">
    <source>
        <dbReference type="ARBA" id="ARBA00022741"/>
    </source>
</evidence>
<evidence type="ECO:0000256" key="10">
    <source>
        <dbReference type="ARBA" id="ARBA00049553"/>
    </source>
</evidence>
<keyword evidence="7 11" id="KW-0093">Biotin biosynthesis</keyword>
<evidence type="ECO:0000256" key="2">
    <source>
        <dbReference type="ARBA" id="ARBA00005075"/>
    </source>
</evidence>
<dbReference type="AlphaFoldDB" id="A0A8A7K7D1"/>
<dbReference type="Pfam" id="PF03744">
    <property type="entry name" value="BioW"/>
    <property type="match status" value="1"/>
</dbReference>
<evidence type="ECO:0000313" key="12">
    <source>
        <dbReference type="EMBL" id="QTL97683.1"/>
    </source>
</evidence>
<reference evidence="12" key="1">
    <citation type="submission" date="2019-12" db="EMBL/GenBank/DDBJ databases">
        <authorList>
            <person name="zhang j."/>
            <person name="sun C.M."/>
        </authorList>
    </citation>
    <scope>NUCLEOTIDE SEQUENCE</scope>
    <source>
        <strain evidence="12">NS-1</strain>
    </source>
</reference>
<dbReference type="GO" id="GO:0042410">
    <property type="term" value="F:6-carboxyhexanoate-CoA ligase activity"/>
    <property type="evidence" value="ECO:0007669"/>
    <property type="project" value="UniProtKB-UniRule"/>
</dbReference>
<keyword evidence="9 11" id="KW-0460">Magnesium</keyword>
<protein>
    <recommendedName>
        <fullName evidence="4 11">6-carboxyhexanoate--CoA ligase</fullName>
        <ecNumber evidence="4 11">6.2.1.14</ecNumber>
    </recommendedName>
    <alternativeName>
        <fullName evidence="11">Pimeloyl-CoA synthase</fullName>
    </alternativeName>
</protein>
<evidence type="ECO:0000256" key="7">
    <source>
        <dbReference type="ARBA" id="ARBA00022756"/>
    </source>
</evidence>
<evidence type="ECO:0000256" key="5">
    <source>
        <dbReference type="ARBA" id="ARBA00022598"/>
    </source>
</evidence>
<dbReference type="RefSeq" id="WP_230869304.1">
    <property type="nucleotide sequence ID" value="NZ_CP046640.1"/>
</dbReference>
<organism evidence="12 13">
    <name type="scientific">Iocasia fonsfrigidae</name>
    <dbReference type="NCBI Taxonomy" id="2682810"/>
    <lineage>
        <taxon>Bacteria</taxon>
        <taxon>Bacillati</taxon>
        <taxon>Bacillota</taxon>
        <taxon>Clostridia</taxon>
        <taxon>Halanaerobiales</taxon>
        <taxon>Halanaerobiaceae</taxon>
        <taxon>Iocasia</taxon>
    </lineage>
</organism>
<evidence type="ECO:0000256" key="3">
    <source>
        <dbReference type="ARBA" id="ARBA00011738"/>
    </source>
</evidence>
<dbReference type="GO" id="GO:0009102">
    <property type="term" value="P:biotin biosynthetic process"/>
    <property type="evidence" value="ECO:0007669"/>
    <property type="project" value="UniProtKB-UniRule"/>
</dbReference>
<comment type="catalytic activity">
    <reaction evidence="10 11">
        <text>heptanedioate + ATP + CoA = 6-carboxyhexanoyl-CoA + AMP + diphosphate</text>
        <dbReference type="Rhea" id="RHEA:14781"/>
        <dbReference type="ChEBI" id="CHEBI:30616"/>
        <dbReference type="ChEBI" id="CHEBI:33019"/>
        <dbReference type="ChEBI" id="CHEBI:36165"/>
        <dbReference type="ChEBI" id="CHEBI:57287"/>
        <dbReference type="ChEBI" id="CHEBI:57360"/>
        <dbReference type="ChEBI" id="CHEBI:456215"/>
        <dbReference type="EC" id="6.2.1.14"/>
    </reaction>
</comment>
<name>A0A8A7K7D1_9FIRM</name>
<dbReference type="NCBIfam" id="NF002360">
    <property type="entry name" value="PRK01322.1"/>
    <property type="match status" value="1"/>
</dbReference>
<dbReference type="GO" id="GO:0000287">
    <property type="term" value="F:magnesium ion binding"/>
    <property type="evidence" value="ECO:0007669"/>
    <property type="project" value="UniProtKB-UniRule"/>
</dbReference>
<dbReference type="EMBL" id="CP046640">
    <property type="protein sequence ID" value="QTL97683.1"/>
    <property type="molecule type" value="Genomic_DNA"/>
</dbReference>
<keyword evidence="13" id="KW-1185">Reference proteome</keyword>
<comment type="pathway">
    <text evidence="2 11">Metabolic intermediate metabolism; pimeloyl-CoA biosynthesis; pimeloyl-CoA from pimelate: step 1/1.</text>
</comment>
<evidence type="ECO:0000256" key="8">
    <source>
        <dbReference type="ARBA" id="ARBA00022840"/>
    </source>
</evidence>
<dbReference type="EC" id="6.2.1.14" evidence="4 11"/>
<keyword evidence="5 11" id="KW-0436">Ligase</keyword>
<dbReference type="GO" id="GO:0005524">
    <property type="term" value="F:ATP binding"/>
    <property type="evidence" value="ECO:0007669"/>
    <property type="project" value="UniProtKB-KW"/>
</dbReference>
<sequence>MKEDLYSIKMRSTRNTKHISGAERIILEKDMGLSVKQLITRALGHSKGKSDFINIKIQNIVKQDIEYINPLDIRTVITNDYFEGRECALKALKKNGLSAETSHLVFNMLKECRTMRGAILFEINSRERLEADKKRGVRVTNIDWSFNVKQELDKALARANLNNSHVKEAVALASKVCSAPGIIAELCWSDDPDYTAGYVASKDLGYMRITKLKPFGSNNGGRVFCFDSSKASIEKCIEYLQEKITLVNRVPVINNNICYSQFFSV</sequence>
<dbReference type="UniPathway" id="UPA00999">
    <property type="reaction ID" value="UER00351"/>
</dbReference>
<accession>A0A8A7K7D1</accession>
<evidence type="ECO:0000256" key="11">
    <source>
        <dbReference type="HAMAP-Rule" id="MF_00668"/>
    </source>
</evidence>
<evidence type="ECO:0000256" key="1">
    <source>
        <dbReference type="ARBA" id="ARBA00001946"/>
    </source>
</evidence>
<proteinExistence type="inferred from homology"/>
<gene>
    <name evidence="11" type="primary">bioW</name>
    <name evidence="12" type="ORF">GM661_06630</name>
</gene>
<comment type="function">
    <text evidence="11">Catalyzes the transformation of pimelate into pimeloyl-CoA with concomitant hydrolysis of ATP to AMP.</text>
</comment>
<dbReference type="Proteomes" id="UP000665020">
    <property type="component" value="Chromosome"/>
</dbReference>
<dbReference type="InterPro" id="IPR005499">
    <property type="entry name" value="BioW"/>
</dbReference>
<evidence type="ECO:0000256" key="9">
    <source>
        <dbReference type="ARBA" id="ARBA00022842"/>
    </source>
</evidence>
<comment type="similarity">
    <text evidence="11">Belongs to the BioW family.</text>
</comment>
<dbReference type="HAMAP" id="MF_00668">
    <property type="entry name" value="BioW"/>
    <property type="match status" value="1"/>
</dbReference>
<keyword evidence="8 11" id="KW-0067">ATP-binding</keyword>
<keyword evidence="6 11" id="KW-0547">Nucleotide-binding</keyword>
<comment type="cofactor">
    <cofactor evidence="1 11">
        <name>Mg(2+)</name>
        <dbReference type="ChEBI" id="CHEBI:18420"/>
    </cofactor>
</comment>
<dbReference type="NCBIfam" id="TIGR01204">
    <property type="entry name" value="bioW"/>
    <property type="match status" value="1"/>
</dbReference>
<dbReference type="KEGG" id="ifn:GM661_06630"/>